<proteinExistence type="predicted"/>
<dbReference type="InterPro" id="IPR009937">
    <property type="entry name" value="Phage_holin_3_6"/>
</dbReference>
<keyword evidence="3" id="KW-1185">Reference proteome</keyword>
<dbReference type="EMBL" id="JBHSFH010000013">
    <property type="protein sequence ID" value="MFC4496754.1"/>
    <property type="molecule type" value="Genomic_DNA"/>
</dbReference>
<name>A0ABV9AA35_9ACTN</name>
<keyword evidence="1" id="KW-0472">Membrane</keyword>
<dbReference type="RefSeq" id="WP_386451078.1">
    <property type="nucleotide sequence ID" value="NZ_JBHSFH010000013.1"/>
</dbReference>
<dbReference type="Proteomes" id="UP001595997">
    <property type="component" value="Unassembled WGS sequence"/>
</dbReference>
<sequence length="143" mass="14813">MIGSVRHRPDATQTGKNHDTVAELVKQASEQLTDVVRSEMRLAQAEMKEKGKRAGFGGGMFGGAAIMGLLALWSLVFAAIAGVALVLPVWAAALIIGGGLLLVAGVLALAGKKQFGSATPAKPERTIDSVKADVEAIKEGAHR</sequence>
<evidence type="ECO:0000313" key="2">
    <source>
        <dbReference type="EMBL" id="MFC4496754.1"/>
    </source>
</evidence>
<protein>
    <submittedName>
        <fullName evidence="2">Phage holin family protein</fullName>
    </submittedName>
</protein>
<feature type="transmembrane region" description="Helical" evidence="1">
    <location>
        <begin position="89"/>
        <end position="110"/>
    </location>
</feature>
<keyword evidence="1" id="KW-1133">Transmembrane helix</keyword>
<comment type="caution">
    <text evidence="2">The sequence shown here is derived from an EMBL/GenBank/DDBJ whole genome shotgun (WGS) entry which is preliminary data.</text>
</comment>
<feature type="transmembrane region" description="Helical" evidence="1">
    <location>
        <begin position="56"/>
        <end position="83"/>
    </location>
</feature>
<evidence type="ECO:0000313" key="3">
    <source>
        <dbReference type="Proteomes" id="UP001595997"/>
    </source>
</evidence>
<dbReference type="Pfam" id="PF07332">
    <property type="entry name" value="Phage_holin_3_6"/>
    <property type="match status" value="1"/>
</dbReference>
<gene>
    <name evidence="2" type="ORF">ACFPA8_21715</name>
</gene>
<keyword evidence="1" id="KW-0812">Transmembrane</keyword>
<evidence type="ECO:0000256" key="1">
    <source>
        <dbReference type="SAM" id="Phobius"/>
    </source>
</evidence>
<accession>A0ABV9AA35</accession>
<organism evidence="2 3">
    <name type="scientific">Streptomyces ovatisporus</name>
    <dbReference type="NCBI Taxonomy" id="1128682"/>
    <lineage>
        <taxon>Bacteria</taxon>
        <taxon>Bacillati</taxon>
        <taxon>Actinomycetota</taxon>
        <taxon>Actinomycetes</taxon>
        <taxon>Kitasatosporales</taxon>
        <taxon>Streptomycetaceae</taxon>
        <taxon>Streptomyces</taxon>
    </lineage>
</organism>
<reference evidence="3" key="1">
    <citation type="journal article" date="2019" name="Int. J. Syst. Evol. Microbiol.">
        <title>The Global Catalogue of Microorganisms (GCM) 10K type strain sequencing project: providing services to taxonomists for standard genome sequencing and annotation.</title>
        <authorList>
            <consortium name="The Broad Institute Genomics Platform"/>
            <consortium name="The Broad Institute Genome Sequencing Center for Infectious Disease"/>
            <person name="Wu L."/>
            <person name="Ma J."/>
        </authorList>
    </citation>
    <scope>NUCLEOTIDE SEQUENCE [LARGE SCALE GENOMIC DNA]</scope>
    <source>
        <strain evidence="3">CGMCC 4.7357</strain>
    </source>
</reference>